<dbReference type="OrthoDB" id="9806150at2"/>
<feature type="domain" description="Nudix hydrolase" evidence="3">
    <location>
        <begin position="39"/>
        <end position="172"/>
    </location>
</feature>
<accession>A0A0R2JMD6</accession>
<dbReference type="Gene3D" id="3.90.79.10">
    <property type="entry name" value="Nucleoside Triphosphate Pyrophosphohydrolase"/>
    <property type="match status" value="1"/>
</dbReference>
<dbReference type="InterPro" id="IPR015797">
    <property type="entry name" value="NUDIX_hydrolase-like_dom_sf"/>
</dbReference>
<sequence length="181" mass="21112">MDLKETEISHQLKYDGEIIKVDQETVRLPNGDTANRDVVHHAQAVAMLAITQDHKMILEKQWREPAKKAMIEIPAGKLDPRDQGNKVHAVQRELNEEIRYRAENIKELYSFYTSCGFTDEYMYLYLVTGLKRVSKELPRDQGEYLEIGEYTLEQAKKMIADGNIEDDKTIMAIQYWELMTK</sequence>
<organism evidence="4 5">
    <name type="scientific">Fructilactobacillus lindneri DSM 20690 = JCM 11027</name>
    <dbReference type="NCBI Taxonomy" id="1122148"/>
    <lineage>
        <taxon>Bacteria</taxon>
        <taxon>Bacillati</taxon>
        <taxon>Bacillota</taxon>
        <taxon>Bacilli</taxon>
        <taxon>Lactobacillales</taxon>
        <taxon>Lactobacillaceae</taxon>
        <taxon>Fructilactobacillus</taxon>
    </lineage>
</organism>
<protein>
    <submittedName>
        <fullName evidence="4">ADP-ribose pyrophosphatase</fullName>
    </submittedName>
</protein>
<dbReference type="GO" id="GO:0019693">
    <property type="term" value="P:ribose phosphate metabolic process"/>
    <property type="evidence" value="ECO:0007669"/>
    <property type="project" value="TreeGrafter"/>
</dbReference>
<reference evidence="4 5" key="1">
    <citation type="journal article" date="2015" name="Genome Announc.">
        <title>Expanding the biotechnology potential of lactobacilli through comparative genomics of 213 strains and associated genera.</title>
        <authorList>
            <person name="Sun Z."/>
            <person name="Harris H.M."/>
            <person name="McCann A."/>
            <person name="Guo C."/>
            <person name="Argimon S."/>
            <person name="Zhang W."/>
            <person name="Yang X."/>
            <person name="Jeffery I.B."/>
            <person name="Cooney J.C."/>
            <person name="Kagawa T.F."/>
            <person name="Liu W."/>
            <person name="Song Y."/>
            <person name="Salvetti E."/>
            <person name="Wrobel A."/>
            <person name="Rasinkangas P."/>
            <person name="Parkhill J."/>
            <person name="Rea M.C."/>
            <person name="O'Sullivan O."/>
            <person name="Ritari J."/>
            <person name="Douillard F.P."/>
            <person name="Paul Ross R."/>
            <person name="Yang R."/>
            <person name="Briner A.E."/>
            <person name="Felis G.E."/>
            <person name="de Vos W.M."/>
            <person name="Barrangou R."/>
            <person name="Klaenhammer T.R."/>
            <person name="Caufield P.W."/>
            <person name="Cui Y."/>
            <person name="Zhang H."/>
            <person name="O'Toole P.W."/>
        </authorList>
    </citation>
    <scope>NUCLEOTIDE SEQUENCE [LARGE SCALE GENOMIC DNA]</scope>
    <source>
        <strain evidence="4 5">DSM 20690</strain>
    </source>
</reference>
<dbReference type="STRING" id="53444.AYR59_04360"/>
<dbReference type="CDD" id="cd03424">
    <property type="entry name" value="NUDIX_ADPRase_Nudt5_UGPPase_Nudt14"/>
    <property type="match status" value="1"/>
</dbReference>
<dbReference type="PROSITE" id="PS51462">
    <property type="entry name" value="NUDIX"/>
    <property type="match status" value="1"/>
</dbReference>
<dbReference type="PANTHER" id="PTHR11839">
    <property type="entry name" value="UDP/ADP-SUGAR PYROPHOSPHATASE"/>
    <property type="match status" value="1"/>
</dbReference>
<evidence type="ECO:0000313" key="4">
    <source>
        <dbReference type="EMBL" id="KRN78355.1"/>
    </source>
</evidence>
<comment type="cofactor">
    <cofactor evidence="1">
        <name>Mg(2+)</name>
        <dbReference type="ChEBI" id="CHEBI:18420"/>
    </cofactor>
</comment>
<evidence type="ECO:0000256" key="2">
    <source>
        <dbReference type="ARBA" id="ARBA00022801"/>
    </source>
</evidence>
<evidence type="ECO:0000256" key="1">
    <source>
        <dbReference type="ARBA" id="ARBA00001946"/>
    </source>
</evidence>
<dbReference type="AlphaFoldDB" id="A0A0R2JMD6"/>
<dbReference type="RefSeq" id="WP_054646683.1">
    <property type="nucleotide sequence ID" value="NZ_FUXS01000005.1"/>
</dbReference>
<dbReference type="GO" id="GO:0005829">
    <property type="term" value="C:cytosol"/>
    <property type="evidence" value="ECO:0007669"/>
    <property type="project" value="TreeGrafter"/>
</dbReference>
<keyword evidence="2" id="KW-0378">Hydrolase</keyword>
<proteinExistence type="predicted"/>
<dbReference type="SUPFAM" id="SSF55811">
    <property type="entry name" value="Nudix"/>
    <property type="match status" value="1"/>
</dbReference>
<dbReference type="GO" id="GO:0016787">
    <property type="term" value="F:hydrolase activity"/>
    <property type="evidence" value="ECO:0007669"/>
    <property type="project" value="UniProtKB-KW"/>
</dbReference>
<dbReference type="GO" id="GO:0006753">
    <property type="term" value="P:nucleoside phosphate metabolic process"/>
    <property type="evidence" value="ECO:0007669"/>
    <property type="project" value="TreeGrafter"/>
</dbReference>
<evidence type="ECO:0000313" key="5">
    <source>
        <dbReference type="Proteomes" id="UP000051565"/>
    </source>
</evidence>
<dbReference type="GeneID" id="61250115"/>
<name>A0A0R2JMD6_9LACO</name>
<dbReference type="EMBL" id="JQBT01000035">
    <property type="protein sequence ID" value="KRN78355.1"/>
    <property type="molecule type" value="Genomic_DNA"/>
</dbReference>
<dbReference type="PANTHER" id="PTHR11839:SF18">
    <property type="entry name" value="NUDIX HYDROLASE DOMAIN-CONTAINING PROTEIN"/>
    <property type="match status" value="1"/>
</dbReference>
<gene>
    <name evidence="4" type="ORF">IV52_GL001293</name>
</gene>
<dbReference type="PATRIC" id="fig|1122148.6.peg.1329"/>
<evidence type="ECO:0000259" key="3">
    <source>
        <dbReference type="PROSITE" id="PS51462"/>
    </source>
</evidence>
<dbReference type="Pfam" id="PF00293">
    <property type="entry name" value="NUDIX"/>
    <property type="match status" value="1"/>
</dbReference>
<dbReference type="InterPro" id="IPR000086">
    <property type="entry name" value="NUDIX_hydrolase_dom"/>
</dbReference>
<keyword evidence="5" id="KW-1185">Reference proteome</keyword>
<dbReference type="Proteomes" id="UP000051565">
    <property type="component" value="Unassembled WGS sequence"/>
</dbReference>
<comment type="caution">
    <text evidence="4">The sequence shown here is derived from an EMBL/GenBank/DDBJ whole genome shotgun (WGS) entry which is preliminary data.</text>
</comment>